<feature type="chain" id="PRO_5019117687" evidence="2">
    <location>
        <begin position="29"/>
        <end position="362"/>
    </location>
</feature>
<dbReference type="RefSeq" id="WP_128385282.1">
    <property type="nucleotide sequence ID" value="NZ_CP035033.1"/>
</dbReference>
<dbReference type="GO" id="GO:0005886">
    <property type="term" value="C:plasma membrane"/>
    <property type="evidence" value="ECO:0007669"/>
    <property type="project" value="InterPro"/>
</dbReference>
<accession>A0A410H4U3</accession>
<keyword evidence="5" id="KW-1185">Reference proteome</keyword>
<dbReference type="AlphaFoldDB" id="A0A410H4U3"/>
<reference evidence="4 5" key="1">
    <citation type="journal article" date="2018" name="Environ. Microbiol.">
        <title>Genomes of ubiquitous marine and hypersaline Hydrogenovibrio, Thiomicrorhabdus and Thiomicrospira spp. encode a diversity of mechanisms to sustain chemolithoautotrophy in heterogeneous environments.</title>
        <authorList>
            <person name="Scott K.M."/>
            <person name="Williams J."/>
            <person name="Porter C.M.B."/>
            <person name="Russel S."/>
            <person name="Harmer T.L."/>
            <person name="Paul J.H."/>
            <person name="Antonen K.M."/>
            <person name="Bridges M.K."/>
            <person name="Camper G.J."/>
            <person name="Campla C.K."/>
            <person name="Casella L.G."/>
            <person name="Chase E."/>
            <person name="Conrad J.W."/>
            <person name="Cruz M.C."/>
            <person name="Dunlap D.S."/>
            <person name="Duran L."/>
            <person name="Fahsbender E.M."/>
            <person name="Goldsmith D.B."/>
            <person name="Keeley R.F."/>
            <person name="Kondoff M.R."/>
            <person name="Kussy B.I."/>
            <person name="Lane M.K."/>
            <person name="Lawler S."/>
            <person name="Leigh B.A."/>
            <person name="Lewis C."/>
            <person name="Lostal L.M."/>
            <person name="Marking D."/>
            <person name="Mancera P.A."/>
            <person name="McClenthan E.C."/>
            <person name="McIntyre E.A."/>
            <person name="Mine J.A."/>
            <person name="Modi S."/>
            <person name="Moore B.D."/>
            <person name="Morgan W.A."/>
            <person name="Nelson K.M."/>
            <person name="Nguyen K.N."/>
            <person name="Ogburn N."/>
            <person name="Parrino D.G."/>
            <person name="Pedapudi A.D."/>
            <person name="Pelham R.P."/>
            <person name="Preece A.M."/>
            <person name="Rampersad E.A."/>
            <person name="Richardson J.C."/>
            <person name="Rodgers C.M."/>
            <person name="Schaffer B.L."/>
            <person name="Sheridan N.E."/>
            <person name="Solone M.R."/>
            <person name="Staley Z.R."/>
            <person name="Tabuchi M."/>
            <person name="Waide R.J."/>
            <person name="Wanjugi P.W."/>
            <person name="Young S."/>
            <person name="Clum A."/>
            <person name="Daum C."/>
            <person name="Huntemann M."/>
            <person name="Ivanova N."/>
            <person name="Kyrpides N."/>
            <person name="Mikhailova N."/>
            <person name="Palaniappan K."/>
            <person name="Pillay M."/>
            <person name="Reddy T.B.K."/>
            <person name="Shapiro N."/>
            <person name="Stamatis D."/>
            <person name="Varghese N."/>
            <person name="Woyke T."/>
            <person name="Boden R."/>
            <person name="Freyermuth S.K."/>
            <person name="Kerfeld C.A."/>
        </authorList>
    </citation>
    <scope>NUCLEOTIDE SEQUENCE [LARGE SCALE GENOMIC DNA]</scope>
    <source>
        <strain evidence="4 5">JR-2</strain>
    </source>
</reference>
<feature type="signal peptide" evidence="2">
    <location>
        <begin position="1"/>
        <end position="28"/>
    </location>
</feature>
<dbReference type="KEGG" id="htr:EPV75_09905"/>
<gene>
    <name evidence="4" type="ORF">EPV75_09905</name>
</gene>
<dbReference type="Pfam" id="PF02608">
    <property type="entry name" value="Bmp"/>
    <property type="match status" value="1"/>
</dbReference>
<dbReference type="PANTHER" id="PTHR43208:SF1">
    <property type="entry name" value="ABC TRANSPORTER SUBSTRATE-BINDING PROTEIN"/>
    <property type="match status" value="1"/>
</dbReference>
<dbReference type="InterPro" id="IPR003760">
    <property type="entry name" value="PnrA-like"/>
</dbReference>
<dbReference type="Gene3D" id="3.40.50.2300">
    <property type="match status" value="2"/>
</dbReference>
<evidence type="ECO:0000256" key="2">
    <source>
        <dbReference type="SAM" id="SignalP"/>
    </source>
</evidence>
<evidence type="ECO:0000259" key="3">
    <source>
        <dbReference type="Pfam" id="PF02608"/>
    </source>
</evidence>
<protein>
    <submittedName>
        <fullName evidence="4">BMP family ABC transporter substrate-binding protein</fullName>
    </submittedName>
</protein>
<proteinExistence type="predicted"/>
<feature type="domain" description="ABC transporter substrate-binding protein PnrA-like" evidence="3">
    <location>
        <begin position="32"/>
        <end position="311"/>
    </location>
</feature>
<dbReference type="InterPro" id="IPR052910">
    <property type="entry name" value="ABC-Purine-Binding"/>
</dbReference>
<dbReference type="PANTHER" id="PTHR43208">
    <property type="entry name" value="ABC TRANSPORTER SUBSTRATE-BINDING PROTEIN"/>
    <property type="match status" value="1"/>
</dbReference>
<evidence type="ECO:0000256" key="1">
    <source>
        <dbReference type="ARBA" id="ARBA00022729"/>
    </source>
</evidence>
<dbReference type="Proteomes" id="UP000285478">
    <property type="component" value="Chromosome"/>
</dbReference>
<organism evidence="4 5">
    <name type="scientific">Hydrogenovibrio thermophilus</name>
    <dbReference type="NCBI Taxonomy" id="265883"/>
    <lineage>
        <taxon>Bacteria</taxon>
        <taxon>Pseudomonadati</taxon>
        <taxon>Pseudomonadota</taxon>
        <taxon>Gammaproteobacteria</taxon>
        <taxon>Thiotrichales</taxon>
        <taxon>Piscirickettsiaceae</taxon>
        <taxon>Hydrogenovibrio</taxon>
    </lineage>
</organism>
<dbReference type="CDD" id="cd19963">
    <property type="entry name" value="PBP1_BMP-like"/>
    <property type="match status" value="1"/>
</dbReference>
<evidence type="ECO:0000313" key="5">
    <source>
        <dbReference type="Proteomes" id="UP000285478"/>
    </source>
</evidence>
<evidence type="ECO:0000313" key="4">
    <source>
        <dbReference type="EMBL" id="QAB15958.1"/>
    </source>
</evidence>
<keyword evidence="1 2" id="KW-0732">Signal</keyword>
<name>A0A410H4U3_9GAMM</name>
<dbReference type="EMBL" id="CP035033">
    <property type="protein sequence ID" value="QAB15958.1"/>
    <property type="molecule type" value="Genomic_DNA"/>
</dbReference>
<sequence>MKRRTFLKPLALTLGASLFGLFNTAALAEEPVKAGFVYVGPIGDHGWSYQHNQGRLAVEKAFGDKVKTTFVEKVPEGADAERVIRKLAASGNDIIFTTSFGFMNPTLKVAKRYPNVKFEHATGYKTAKNVGVYSARFYEGRYVAGVVAGKMTKSNVIGYIGSFPIPEVVRGINATVQGLKSVNPDATVKVVWVNSWYDPGKEGDAAKALIDQGVDVIMQHTDSPAPLQVAEQRGIYGFGQASDMKAFAPKAQLSAIIDDWSGYYIDQVKAVMDGNWKSEDTWGGLKSGMVSIAPFSEAVPKDVVALANKTIDDIKSGKTHPFQGPLKNQDGKLMVPEGEHLSDKVLLGMDWYVDGVEGRLPK</sequence>